<protein>
    <submittedName>
        <fullName evidence="1">Uncharacterized protein</fullName>
    </submittedName>
</protein>
<gene>
    <name evidence="1" type="ordered locus">AS9A_1703</name>
</gene>
<dbReference type="KEGG" id="asd:AS9A_1703"/>
<proteinExistence type="predicted"/>
<sequence>MAGAHPGFRKFRIINKTYSSEPIEDRLTYVFGNSFARELFTQLDAGVRPCAEPS</sequence>
<dbReference type="Proteomes" id="UP000009235">
    <property type="component" value="Chromosome"/>
</dbReference>
<dbReference type="EMBL" id="CP002786">
    <property type="protein sequence ID" value="AEF40152.1"/>
    <property type="molecule type" value="Genomic_DNA"/>
</dbReference>
<dbReference type="AlphaFoldDB" id="F6EKL6"/>
<dbReference type="HOGENOM" id="CLU_3039769_0_0_11"/>
<organism evidence="1 2">
    <name type="scientific">Hoyosella subflava (strain DSM 45089 / JCM 17490 / NBRC 109087 / DQS3-9A1)</name>
    <name type="common">Amycolicicoccus subflavus</name>
    <dbReference type="NCBI Taxonomy" id="443218"/>
    <lineage>
        <taxon>Bacteria</taxon>
        <taxon>Bacillati</taxon>
        <taxon>Actinomycetota</taxon>
        <taxon>Actinomycetes</taxon>
        <taxon>Mycobacteriales</taxon>
        <taxon>Hoyosellaceae</taxon>
        <taxon>Hoyosella</taxon>
    </lineage>
</organism>
<evidence type="ECO:0000313" key="2">
    <source>
        <dbReference type="Proteomes" id="UP000009235"/>
    </source>
</evidence>
<keyword evidence="2" id="KW-1185">Reference proteome</keyword>
<accession>F6EKL6</accession>
<reference evidence="1 2" key="1">
    <citation type="journal article" date="2011" name="J. Bacteriol.">
        <title>Complete genome sequence of Amycolicicoccus subflavus DQS3-9A1T, an actinomycete isolated from crude oil-polluted soil.</title>
        <authorList>
            <person name="Cai M."/>
            <person name="Chen W.M."/>
            <person name="Nie Y."/>
            <person name="Chi C.Q."/>
            <person name="Wang Y.N."/>
            <person name="Tang Y.Q."/>
            <person name="Li G.Y."/>
            <person name="Wu X.L."/>
        </authorList>
    </citation>
    <scope>NUCLEOTIDE SEQUENCE [LARGE SCALE GENOMIC DNA]</scope>
    <source>
        <strain evidence="2">DSM 45089 / DQS3-9A1</strain>
    </source>
</reference>
<name>F6EKL6_HOYSD</name>
<evidence type="ECO:0000313" key="1">
    <source>
        <dbReference type="EMBL" id="AEF40152.1"/>
    </source>
</evidence>